<reference evidence="1" key="1">
    <citation type="submission" date="2023-05" db="EMBL/GenBank/DDBJ databases">
        <title>Nepenthes gracilis genome sequencing.</title>
        <authorList>
            <person name="Fukushima K."/>
        </authorList>
    </citation>
    <scope>NUCLEOTIDE SEQUENCE</scope>
    <source>
        <strain evidence="1">SING2019-196</strain>
    </source>
</reference>
<name>A0AAD3SQU1_NEPGR</name>
<dbReference type="Proteomes" id="UP001279734">
    <property type="component" value="Unassembled WGS sequence"/>
</dbReference>
<comment type="caution">
    <text evidence="1">The sequence shown here is derived from an EMBL/GenBank/DDBJ whole genome shotgun (WGS) entry which is preliminary data.</text>
</comment>
<evidence type="ECO:0000313" key="1">
    <source>
        <dbReference type="EMBL" id="GMH15175.1"/>
    </source>
</evidence>
<organism evidence="1 2">
    <name type="scientific">Nepenthes gracilis</name>
    <name type="common">Slender pitcher plant</name>
    <dbReference type="NCBI Taxonomy" id="150966"/>
    <lineage>
        <taxon>Eukaryota</taxon>
        <taxon>Viridiplantae</taxon>
        <taxon>Streptophyta</taxon>
        <taxon>Embryophyta</taxon>
        <taxon>Tracheophyta</taxon>
        <taxon>Spermatophyta</taxon>
        <taxon>Magnoliopsida</taxon>
        <taxon>eudicotyledons</taxon>
        <taxon>Gunneridae</taxon>
        <taxon>Pentapetalae</taxon>
        <taxon>Caryophyllales</taxon>
        <taxon>Nepenthaceae</taxon>
        <taxon>Nepenthes</taxon>
    </lineage>
</organism>
<keyword evidence="2" id="KW-1185">Reference proteome</keyword>
<protein>
    <submittedName>
        <fullName evidence="1">Uncharacterized protein</fullName>
    </submittedName>
</protein>
<gene>
    <name evidence="1" type="ORF">Nepgr_017016</name>
</gene>
<evidence type="ECO:0000313" key="2">
    <source>
        <dbReference type="Proteomes" id="UP001279734"/>
    </source>
</evidence>
<accession>A0AAD3SQU1</accession>
<dbReference type="EMBL" id="BSYO01000015">
    <property type="protein sequence ID" value="GMH15175.1"/>
    <property type="molecule type" value="Genomic_DNA"/>
</dbReference>
<sequence>MSDAHKNISHFQNRNISKNRDVGVERFHLLGILKVIYREFWGPIHAIAVQIMVNNNVQMELCDSCVHRSGSLVTVVAIDDSHLDRVTKSCKFCFKASRRHIEKIYPSESPQASPEPSSPFF</sequence>
<proteinExistence type="predicted"/>
<dbReference type="AlphaFoldDB" id="A0AAD3SQU1"/>